<dbReference type="GO" id="GO:0006096">
    <property type="term" value="P:glycolytic process"/>
    <property type="evidence" value="ECO:0007669"/>
    <property type="project" value="InterPro"/>
</dbReference>
<sequence length="325" mass="33983">MDKHLLVGVDIGGTTVKIGFISEKGKVLDKWEISTNLLDGGKYIVPEIWSSVESKIKQLSYSLSSIVGIGVGAPGFIDAEKGFVHEAVNIGWKNFALAEAFKAYVSIPVYVENDANTAVLGENWVGAGNQADNLIAITLGTGVGGGIIANGRILNGANGMAGELGHMIVEEDGARCNCGNQGCLETITSATGIVRQALEKVIEIPNSTLAEVYNKNGEITSKEIFDLAKEGDVAAKSIVDHTADVLGKVLANMGVIINPSKVLIGGGVSKAGDQLIDAIQFAFEKHALPRVAEACSIKTAQLGNDAGIIGAAYLVYSSKNSTFFT</sequence>
<dbReference type="PhylomeDB" id="Q8EQ10"/>
<keyword evidence="7" id="KW-0067">ATP-binding</keyword>
<evidence type="ECO:0000256" key="1">
    <source>
        <dbReference type="ARBA" id="ARBA00006479"/>
    </source>
</evidence>
<accession>Q8EQ10</accession>
<evidence type="ECO:0000256" key="5">
    <source>
        <dbReference type="ARBA" id="ARBA00022741"/>
    </source>
</evidence>
<dbReference type="SUPFAM" id="SSF53067">
    <property type="entry name" value="Actin-like ATPase domain"/>
    <property type="match status" value="1"/>
</dbReference>
<keyword evidence="6 9" id="KW-0418">Kinase</keyword>
<dbReference type="AlphaFoldDB" id="Q8EQ10"/>
<dbReference type="eggNOG" id="COG1940">
    <property type="taxonomic scope" value="Bacteria"/>
</dbReference>
<dbReference type="InterPro" id="IPR043129">
    <property type="entry name" value="ATPase_NBD"/>
</dbReference>
<dbReference type="GO" id="GO:0005524">
    <property type="term" value="F:ATP binding"/>
    <property type="evidence" value="ECO:0007669"/>
    <property type="project" value="UniProtKB-KW"/>
</dbReference>
<protein>
    <recommendedName>
        <fullName evidence="3">Glucokinase</fullName>
        <ecNumber evidence="2">2.7.1.2</ecNumber>
    </recommendedName>
    <alternativeName>
        <fullName evidence="8">Glucose kinase</fullName>
    </alternativeName>
</protein>
<keyword evidence="5" id="KW-0547">Nucleotide-binding</keyword>
<dbReference type="RefSeq" id="WP_011066316.1">
    <property type="nucleotide sequence ID" value="NC_004193.1"/>
</dbReference>
<keyword evidence="10" id="KW-1185">Reference proteome</keyword>
<dbReference type="Pfam" id="PF00480">
    <property type="entry name" value="ROK"/>
    <property type="match status" value="1"/>
</dbReference>
<dbReference type="GO" id="GO:0004340">
    <property type="term" value="F:glucokinase activity"/>
    <property type="evidence" value="ECO:0007669"/>
    <property type="project" value="UniProtKB-EC"/>
</dbReference>
<evidence type="ECO:0000256" key="2">
    <source>
        <dbReference type="ARBA" id="ARBA00012323"/>
    </source>
</evidence>
<evidence type="ECO:0000256" key="7">
    <source>
        <dbReference type="ARBA" id="ARBA00022840"/>
    </source>
</evidence>
<dbReference type="KEGG" id="oih:OB1919"/>
<dbReference type="OrthoDB" id="9810372at2"/>
<name>Q8EQ10_OCEIH</name>
<dbReference type="Gene3D" id="3.30.420.40">
    <property type="match status" value="2"/>
</dbReference>
<dbReference type="STRING" id="221109.gene:10734159"/>
<evidence type="ECO:0000256" key="4">
    <source>
        <dbReference type="ARBA" id="ARBA00022679"/>
    </source>
</evidence>
<keyword evidence="4 9" id="KW-0808">Transferase</keyword>
<evidence type="ECO:0000313" key="9">
    <source>
        <dbReference type="EMBL" id="BAC13875.1"/>
    </source>
</evidence>
<dbReference type="PANTHER" id="PTHR18964">
    <property type="entry name" value="ROK (REPRESSOR, ORF, KINASE) FAMILY"/>
    <property type="match status" value="1"/>
</dbReference>
<dbReference type="InterPro" id="IPR000600">
    <property type="entry name" value="ROK"/>
</dbReference>
<organism evidence="9 10">
    <name type="scientific">Oceanobacillus iheyensis (strain DSM 14371 / CIP 107618 / JCM 11309 / KCTC 3954 / HTE831)</name>
    <dbReference type="NCBI Taxonomy" id="221109"/>
    <lineage>
        <taxon>Bacteria</taxon>
        <taxon>Bacillati</taxon>
        <taxon>Bacillota</taxon>
        <taxon>Bacilli</taxon>
        <taxon>Bacillales</taxon>
        <taxon>Bacillaceae</taxon>
        <taxon>Oceanobacillus</taxon>
    </lineage>
</organism>
<reference evidence="9 10" key="1">
    <citation type="journal article" date="2001" name="FEMS Microbiol. Lett.">
        <title>Oceanobacillus iheyensis gen. nov., sp. nov., a deep-sea extremely halotolerant and alkaliphilic species isolated from a depth of 1050 m on the Iheya Ridge.</title>
        <authorList>
            <person name="Lu J."/>
            <person name="Nogi Y."/>
            <person name="Takami H."/>
        </authorList>
    </citation>
    <scope>NUCLEOTIDE SEQUENCE [LARGE SCALE GENOMIC DNA]</scope>
    <source>
        <strain evidence="10">DSM 14371 / CIP 107618 / JCM 11309 / KCTC 3954 / HTE831</strain>
    </source>
</reference>
<reference evidence="9 10" key="2">
    <citation type="journal article" date="2002" name="Nucleic Acids Res.">
        <title>Genome sequence of Oceanobacillus iheyensis isolated from the Iheya Ridge and its unexpected adaptive capabilities to extreme environments.</title>
        <authorList>
            <person name="Takami H."/>
            <person name="Takaki Y."/>
            <person name="Uchiyama I."/>
        </authorList>
    </citation>
    <scope>NUCLEOTIDE SEQUENCE [LARGE SCALE GENOMIC DNA]</scope>
    <source>
        <strain evidence="10">DSM 14371 / CIP 107618 / JCM 11309 / KCTC 3954 / HTE831</strain>
    </source>
</reference>
<dbReference type="GO" id="GO:0005737">
    <property type="term" value="C:cytoplasm"/>
    <property type="evidence" value="ECO:0007669"/>
    <property type="project" value="InterPro"/>
</dbReference>
<dbReference type="PANTHER" id="PTHR18964:SF149">
    <property type="entry name" value="BIFUNCTIONAL UDP-N-ACETYLGLUCOSAMINE 2-EPIMERASE_N-ACETYLMANNOSAMINE KINASE"/>
    <property type="match status" value="1"/>
</dbReference>
<dbReference type="Proteomes" id="UP000000822">
    <property type="component" value="Chromosome"/>
</dbReference>
<comment type="similarity">
    <text evidence="1">Belongs to the ROK (NagC/XylR) family.</text>
</comment>
<dbReference type="HOGENOM" id="CLU_036604_0_2_9"/>
<evidence type="ECO:0000256" key="3">
    <source>
        <dbReference type="ARBA" id="ARBA00014701"/>
    </source>
</evidence>
<proteinExistence type="inferred from homology"/>
<evidence type="ECO:0000256" key="6">
    <source>
        <dbReference type="ARBA" id="ARBA00022777"/>
    </source>
</evidence>
<evidence type="ECO:0000256" key="8">
    <source>
        <dbReference type="ARBA" id="ARBA00032386"/>
    </source>
</evidence>
<evidence type="ECO:0000313" key="10">
    <source>
        <dbReference type="Proteomes" id="UP000000822"/>
    </source>
</evidence>
<dbReference type="EMBL" id="BA000028">
    <property type="protein sequence ID" value="BAC13875.1"/>
    <property type="molecule type" value="Genomic_DNA"/>
</dbReference>
<dbReference type="NCBIfam" id="TIGR00744">
    <property type="entry name" value="ROK_glcA_fam"/>
    <property type="match status" value="1"/>
</dbReference>
<gene>
    <name evidence="9" type="ordered locus">OB1919</name>
</gene>
<dbReference type="InterPro" id="IPR004654">
    <property type="entry name" value="ROK_glcA"/>
</dbReference>
<dbReference type="EC" id="2.7.1.2" evidence="2"/>
<dbReference type="PROSITE" id="PS01125">
    <property type="entry name" value="ROK"/>
    <property type="match status" value="1"/>
</dbReference>
<dbReference type="InterPro" id="IPR049874">
    <property type="entry name" value="ROK_cs"/>
</dbReference>